<feature type="transmembrane region" description="Helical" evidence="2">
    <location>
        <begin position="24"/>
        <end position="41"/>
    </location>
</feature>
<dbReference type="OrthoDB" id="1652165at2"/>
<accession>A0A316E3S4</accession>
<dbReference type="Pfam" id="PF18962">
    <property type="entry name" value="Por_Secre_tail"/>
    <property type="match status" value="1"/>
</dbReference>
<feature type="domain" description="Secretion system C-terminal sorting" evidence="3">
    <location>
        <begin position="1400"/>
        <end position="1467"/>
    </location>
</feature>
<evidence type="ECO:0000259" key="4">
    <source>
        <dbReference type="Pfam" id="PF23759"/>
    </source>
</evidence>
<evidence type="ECO:0000256" key="1">
    <source>
        <dbReference type="ARBA" id="ARBA00022729"/>
    </source>
</evidence>
<keyword evidence="2" id="KW-0472">Membrane</keyword>
<dbReference type="Pfam" id="PF23759">
    <property type="entry name" value="GBD_T9SS_assoc"/>
    <property type="match status" value="1"/>
</dbReference>
<feature type="domain" description="T9SS-like galactose binding" evidence="4">
    <location>
        <begin position="239"/>
        <end position="353"/>
    </location>
</feature>
<name>A0A316E3S4_9FLAO</name>
<keyword evidence="1" id="KW-0732">Signal</keyword>
<reference evidence="5 6" key="1">
    <citation type="submission" date="2018-05" db="EMBL/GenBank/DDBJ databases">
        <title>Genomic Encyclopedia of Archaeal and Bacterial Type Strains, Phase II (KMG-II): from individual species to whole genera.</title>
        <authorList>
            <person name="Goeker M."/>
        </authorList>
    </citation>
    <scope>NUCLEOTIDE SEQUENCE [LARGE SCALE GENOMIC DNA]</scope>
    <source>
        <strain evidence="5 6">DSM 22637</strain>
    </source>
</reference>
<dbReference type="InterPro" id="IPR056600">
    <property type="entry name" value="GBD_T9SS_assoc"/>
</dbReference>
<dbReference type="EMBL" id="QGGP01000008">
    <property type="protein sequence ID" value="PWK17540.1"/>
    <property type="molecule type" value="Genomic_DNA"/>
</dbReference>
<organism evidence="5 6">
    <name type="scientific">Xanthomarina spongicola</name>
    <dbReference type="NCBI Taxonomy" id="570520"/>
    <lineage>
        <taxon>Bacteria</taxon>
        <taxon>Pseudomonadati</taxon>
        <taxon>Bacteroidota</taxon>
        <taxon>Flavobacteriia</taxon>
        <taxon>Flavobacteriales</taxon>
        <taxon>Flavobacteriaceae</taxon>
        <taxon>Xanthomarina</taxon>
    </lineage>
</organism>
<dbReference type="RefSeq" id="WP_109683217.1">
    <property type="nucleotide sequence ID" value="NZ_QGGP01000008.1"/>
</dbReference>
<protein>
    <submittedName>
        <fullName evidence="5">Putative secreted protein (Por secretion system target)</fullName>
    </submittedName>
</protein>
<evidence type="ECO:0000313" key="5">
    <source>
        <dbReference type="EMBL" id="PWK17540.1"/>
    </source>
</evidence>
<gene>
    <name evidence="5" type="ORF">LX78_02642</name>
</gene>
<proteinExistence type="predicted"/>
<dbReference type="NCBIfam" id="TIGR04183">
    <property type="entry name" value="Por_Secre_tail"/>
    <property type="match status" value="1"/>
</dbReference>
<keyword evidence="6" id="KW-1185">Reference proteome</keyword>
<dbReference type="NCBIfam" id="NF033708">
    <property type="entry name" value="T9SS_Cterm_ChiA"/>
    <property type="match status" value="1"/>
</dbReference>
<dbReference type="InterPro" id="IPR026444">
    <property type="entry name" value="Secre_tail"/>
</dbReference>
<sequence>MTFQEQKLNISYIKKDTRIFRMQNFRILFILIFGFIFTNTFSQTELLSPALGGGFDVGPSLIENGWRVTFPPTSTTRNQWVSGIGAVPGFDGRASAYITNNARFPVPPHKYTASPARASHIYRDFSVPAGETEITVDFKWICQGENGLDVMKIWVVPNTYQPTYGTAITPSFDRVQIGGNYNGSSTWTTSPTLLVPPIYAGTVFRFVVEWVNNTSSGFDPPAGIDSVSIFSNTPPPPPNDEPCTAINLPVNTTCTYSTFTNYGATDTTYGAGPYCGNYVSGDVWFTTTVPASGGIIIDTQTGVMTDGGMAIYTGTCGSLTFVECDDNDSANGLMPYILRTDLTPGETIYIRVWESGYDNNGTFGICVTPSPPSPPNDECPNAVGLTVNPDLNCTVVTPGTTAYATQSPQPDDVVGTPDNDVWFYFVATNTNHRISLLDIVPVVGTSMNLAAGVYNSPSGNCSSLIYETSSNPEIFTVVGLNVGDTYYVRVYGRGSGNTSAQANFNICISTPPPPPPNNFCTNAIALQVLPICNYEIYTNAGASATSGVPAPGCANYQGGDVWFYAVVDETGEITVDTQDFGLVDGGMALYLGNDCNSLTLLDCDSNSSANGTMPSITSIGLTPGDVVYIRVWERGNNANGTFGICVTSPAPEGVTQVALGCPGDSSEDLYAIYSCTGSTSLGNVLTGILQSSTDPIALQPTIFISSSDPCSFDPVNTANYNRINFTVNTTGTYVFSMEYPSPYFDAMGYIVVNDGNFVPGSCATGTWIAGDDDDGASLNPLITANLIEGTPYSLITTKFAFTSETHTGPFTWNVSGPPADVEWYANETGGSPIGTGAAFNPVGISGSGLPDTNTPGVYTFWVNCPDSSSPRTPTEFTIGKIWRGSVNTDWNEINNWKPKGKPTDLDCVYIDNVANQPILNYPGLPTPPNPAYAKNLTLSSNTSLELYSGTSMTVTDWIDIDNTATFLVRNNANLVQVTDVGTNNNTGRINMQRSVASVTNLDYIYWSSPVENFNVTNISPGSNPNFFYKWIPTVSGNGVGNYGEWVFTNETMQIGKGYIIRGLSGTTPTPPVSLTTTEFTGRPNNGIISVPIQRGSYSGANYPGAGSSMATALDDNWNLIGNPYPSSISAREFITVNASDLIDDASTTIAGTVYLWRHLSAPSSSVGDPFYGDFGYNYNPNDYIKFNHTGSAPAGFSGYIGAGQSFFVLMDHNTPSTSESVIFNNTMRDETYRNDQFYRTVEVERHRIWLDLIDSNNLATSILIGYIEGATNNQDRLFDGHDLSDASTRFYSLIDEEKMAIQGKALPFDNNDVVPLGIEIPENNMYTIGINTIDGLFVSPDQNIFLEDTYNNIIHNLKVDPYIFTSESGVFNDRFILRFTNTSLSIEEEILNSQLTISAPNGEYIYVTSKNINIKSILIFDMLGRELINKSKINTLEATFNTSNFSDGIYLVKAVLENGKQKTQKVVLKN</sequence>
<evidence type="ECO:0000313" key="6">
    <source>
        <dbReference type="Proteomes" id="UP000245430"/>
    </source>
</evidence>
<evidence type="ECO:0000256" key="2">
    <source>
        <dbReference type="SAM" id="Phobius"/>
    </source>
</evidence>
<evidence type="ECO:0000259" key="3">
    <source>
        <dbReference type="Pfam" id="PF18962"/>
    </source>
</evidence>
<keyword evidence="2" id="KW-0812">Transmembrane</keyword>
<keyword evidence="2" id="KW-1133">Transmembrane helix</keyword>
<comment type="caution">
    <text evidence="5">The sequence shown here is derived from an EMBL/GenBank/DDBJ whole genome shotgun (WGS) entry which is preliminary data.</text>
</comment>
<dbReference type="Proteomes" id="UP000245430">
    <property type="component" value="Unassembled WGS sequence"/>
</dbReference>